<protein>
    <recommendedName>
        <fullName evidence="2">Serine-threonine/tyrosine-protein kinase catalytic domain-containing protein</fullName>
    </recommendedName>
</protein>
<dbReference type="InterPro" id="IPR001245">
    <property type="entry name" value="Ser-Thr/Tyr_kinase_cat_dom"/>
</dbReference>
<evidence type="ECO:0000256" key="1">
    <source>
        <dbReference type="SAM" id="MobiDB-lite"/>
    </source>
</evidence>
<dbReference type="EMBL" id="KQ965754">
    <property type="protein sequence ID" value="KXS16260.1"/>
    <property type="molecule type" value="Genomic_DNA"/>
</dbReference>
<name>A0A139AHL9_GONPJ</name>
<proteinExistence type="predicted"/>
<dbReference type="Gene3D" id="1.10.510.10">
    <property type="entry name" value="Transferase(Phosphotransferase) domain 1"/>
    <property type="match status" value="1"/>
</dbReference>
<gene>
    <name evidence="3" type="ORF">M427DRAFT_295372</name>
</gene>
<dbReference type="OrthoDB" id="4062651at2759"/>
<dbReference type="InterPro" id="IPR011009">
    <property type="entry name" value="Kinase-like_dom_sf"/>
</dbReference>
<organism evidence="3 4">
    <name type="scientific">Gonapodya prolifera (strain JEL478)</name>
    <name type="common">Monoblepharis prolifera</name>
    <dbReference type="NCBI Taxonomy" id="1344416"/>
    <lineage>
        <taxon>Eukaryota</taxon>
        <taxon>Fungi</taxon>
        <taxon>Fungi incertae sedis</taxon>
        <taxon>Chytridiomycota</taxon>
        <taxon>Chytridiomycota incertae sedis</taxon>
        <taxon>Monoblepharidomycetes</taxon>
        <taxon>Monoblepharidales</taxon>
        <taxon>Gonapodyaceae</taxon>
        <taxon>Gonapodya</taxon>
    </lineage>
</organism>
<accession>A0A139AHL9</accession>
<dbReference type="SUPFAM" id="SSF56112">
    <property type="entry name" value="Protein kinase-like (PK-like)"/>
    <property type="match status" value="1"/>
</dbReference>
<feature type="region of interest" description="Disordered" evidence="1">
    <location>
        <begin position="76"/>
        <end position="113"/>
    </location>
</feature>
<evidence type="ECO:0000313" key="3">
    <source>
        <dbReference type="EMBL" id="KXS16260.1"/>
    </source>
</evidence>
<dbReference type="Proteomes" id="UP000070544">
    <property type="component" value="Unassembled WGS sequence"/>
</dbReference>
<evidence type="ECO:0000313" key="4">
    <source>
        <dbReference type="Proteomes" id="UP000070544"/>
    </source>
</evidence>
<dbReference type="Pfam" id="PF07714">
    <property type="entry name" value="PK_Tyr_Ser-Thr"/>
    <property type="match status" value="1"/>
</dbReference>
<evidence type="ECO:0000259" key="2">
    <source>
        <dbReference type="Pfam" id="PF07714"/>
    </source>
</evidence>
<keyword evidence="4" id="KW-1185">Reference proteome</keyword>
<reference evidence="3 4" key="1">
    <citation type="journal article" date="2015" name="Genome Biol. Evol.">
        <title>Phylogenomic analyses indicate that early fungi evolved digesting cell walls of algal ancestors of land plants.</title>
        <authorList>
            <person name="Chang Y."/>
            <person name="Wang S."/>
            <person name="Sekimoto S."/>
            <person name="Aerts A.L."/>
            <person name="Choi C."/>
            <person name="Clum A."/>
            <person name="LaButti K.M."/>
            <person name="Lindquist E.A."/>
            <person name="Yee Ngan C."/>
            <person name="Ohm R.A."/>
            <person name="Salamov A.A."/>
            <person name="Grigoriev I.V."/>
            <person name="Spatafora J.W."/>
            <person name="Berbee M.L."/>
        </authorList>
    </citation>
    <scope>NUCLEOTIDE SEQUENCE [LARGE SCALE GENOMIC DNA]</scope>
    <source>
        <strain evidence="3 4">JEL478</strain>
    </source>
</reference>
<dbReference type="GO" id="GO:0004672">
    <property type="term" value="F:protein kinase activity"/>
    <property type="evidence" value="ECO:0007669"/>
    <property type="project" value="InterPro"/>
</dbReference>
<sequence>MREPAYEGFTPEEIREGIITSRLPVESEWPSAFSDLIERCWHHNANDRPDFDEIVRHIVKSYHTSDADAPPSYSFSAAFPPLTRTRGSSRKGMSFTKPLSRRSARTSDSKMKLRLSVAARPPVHTVSV</sequence>
<dbReference type="AlphaFoldDB" id="A0A139AHL9"/>
<feature type="domain" description="Serine-threonine/tyrosine-protein kinase catalytic" evidence="2">
    <location>
        <begin position="6"/>
        <end position="57"/>
    </location>
</feature>